<dbReference type="Proteomes" id="UP000799118">
    <property type="component" value="Unassembled WGS sequence"/>
</dbReference>
<feature type="domain" description="F-box" evidence="2">
    <location>
        <begin position="92"/>
        <end position="150"/>
    </location>
</feature>
<dbReference type="Pfam" id="PF12937">
    <property type="entry name" value="F-box-like"/>
    <property type="match status" value="1"/>
</dbReference>
<name>A0A6A4ILX2_9AGAR</name>
<evidence type="ECO:0000256" key="1">
    <source>
        <dbReference type="SAM" id="Coils"/>
    </source>
</evidence>
<reference evidence="3" key="1">
    <citation type="journal article" date="2019" name="Environ. Microbiol.">
        <title>Fungal ecological strategies reflected in gene transcription - a case study of two litter decomposers.</title>
        <authorList>
            <person name="Barbi F."/>
            <person name="Kohler A."/>
            <person name="Barry K."/>
            <person name="Baskaran P."/>
            <person name="Daum C."/>
            <person name="Fauchery L."/>
            <person name="Ihrmark K."/>
            <person name="Kuo A."/>
            <person name="LaButti K."/>
            <person name="Lipzen A."/>
            <person name="Morin E."/>
            <person name="Grigoriev I.V."/>
            <person name="Henrissat B."/>
            <person name="Lindahl B."/>
            <person name="Martin F."/>
        </authorList>
    </citation>
    <scope>NUCLEOTIDE SEQUENCE</scope>
    <source>
        <strain evidence="3">JB14</strain>
    </source>
</reference>
<feature type="coiled-coil region" evidence="1">
    <location>
        <begin position="45"/>
        <end position="86"/>
    </location>
</feature>
<gene>
    <name evidence="3" type="ORF">BT96DRAFT_459040</name>
</gene>
<keyword evidence="4" id="KW-1185">Reference proteome</keyword>
<organism evidence="3 4">
    <name type="scientific">Gymnopus androsaceus JB14</name>
    <dbReference type="NCBI Taxonomy" id="1447944"/>
    <lineage>
        <taxon>Eukaryota</taxon>
        <taxon>Fungi</taxon>
        <taxon>Dikarya</taxon>
        <taxon>Basidiomycota</taxon>
        <taxon>Agaricomycotina</taxon>
        <taxon>Agaricomycetes</taxon>
        <taxon>Agaricomycetidae</taxon>
        <taxon>Agaricales</taxon>
        <taxon>Marasmiineae</taxon>
        <taxon>Omphalotaceae</taxon>
        <taxon>Gymnopus</taxon>
    </lineage>
</organism>
<dbReference type="AlphaFoldDB" id="A0A6A4ILX2"/>
<evidence type="ECO:0000313" key="4">
    <source>
        <dbReference type="Proteomes" id="UP000799118"/>
    </source>
</evidence>
<protein>
    <recommendedName>
        <fullName evidence="2">F-box domain-containing protein</fullName>
    </recommendedName>
</protein>
<evidence type="ECO:0000313" key="3">
    <source>
        <dbReference type="EMBL" id="KAE9409837.1"/>
    </source>
</evidence>
<keyword evidence="1" id="KW-0175">Coiled coil</keyword>
<dbReference type="InterPro" id="IPR001810">
    <property type="entry name" value="F-box_dom"/>
</dbReference>
<sequence>MPDAILCEKCGASISTRDVPETSRQRLRSLYVPNNVEASSIISMVAEADCDLARYEEEIQRLEAVLSELKKQRQDLKLHRDESQTLLSPARKLPVEVLEQVFDFACLSDFGLTVKQKTKDTDTVTLNLSQVCSVWREIIRSRAALWSAMSIDLSHRNKAESVIEHYIALSKDIPWNLYITGQHEALCGSNGLMCETHSQTLSKYAWKLLKHLLEYCTRWENLTMRFSSTVLYEISRLDEFQGAEFGKLKSLELDWGRWFDQDPFPTSFMSPFSEKQSPNLRHLSLPNFEPGSSSTFSFDRLTSFGLLEGWSNPDVLDLLPLCRNVDSFTILPIRIDESEILAEVSPPVNIFVSSLYIKDGDPGKAIKFLNSLVAPRLQHLSIEYTFSDEDWEEIFIATLAAFLHRSQCQLQKLTLRLHII</sequence>
<evidence type="ECO:0000259" key="2">
    <source>
        <dbReference type="Pfam" id="PF12937"/>
    </source>
</evidence>
<dbReference type="OrthoDB" id="3365698at2759"/>
<accession>A0A6A4ILX2</accession>
<proteinExistence type="predicted"/>
<dbReference type="EMBL" id="ML769386">
    <property type="protein sequence ID" value="KAE9409837.1"/>
    <property type="molecule type" value="Genomic_DNA"/>
</dbReference>